<sequence>MTYGRKNLKLLYKGNLAYPYYMDKYRDETLIKDVIKFYEDNVGKRYSDIDWDELRIMVGDDKLYNAIKRVMMFFYRHKSKDLTSINPQLLRIRVFQFVNKLYGGFVPSNERKEALTKIRSLLGIQGDLNLDDILWIDDFDETILTKIREPSAEEIIRLFNLETIDTICTNAYKIFIEIKKGETSLGTISKTIGKLSKIYGVIYDARYDSSLLKFSLEGPRTLFRRSMASYGSRISLILSSVASILYPLSSWIVYTYINGLRRTRLVIMSNKLRPSISRMDTEYKVREVFDSSIEESIYNVLISLGIDVHREEEPIALGDLLYIPDFKVCRNRKCFYIEVIGYWRKEYIEKKMYKLSEIIKIVNEILIIADERLKQYLDRLKIPIIYYTVIHGKPVLNYRRVLEILNSNYNS</sequence>
<evidence type="ECO:0000313" key="2">
    <source>
        <dbReference type="EMBL" id="HGQ36754.1"/>
    </source>
</evidence>
<dbReference type="Gene3D" id="3.40.91.30">
    <property type="match status" value="1"/>
</dbReference>
<dbReference type="PANTHER" id="PTHR39640:SF1">
    <property type="entry name" value="DUF790 FAMILY PROTEIN"/>
    <property type="match status" value="1"/>
</dbReference>
<gene>
    <name evidence="2" type="ORF">ENU41_08810</name>
</gene>
<dbReference type="PANTHER" id="PTHR39640">
    <property type="entry name" value="VNG6129C"/>
    <property type="match status" value="1"/>
</dbReference>
<reference evidence="2" key="1">
    <citation type="journal article" date="2020" name="mSystems">
        <title>Genome- and Community-Level Interaction Insights into Carbon Utilization and Element Cycling Functions of Hydrothermarchaeota in Hydrothermal Sediment.</title>
        <authorList>
            <person name="Zhou Z."/>
            <person name="Liu Y."/>
            <person name="Xu W."/>
            <person name="Pan J."/>
            <person name="Luo Z.H."/>
            <person name="Li M."/>
        </authorList>
    </citation>
    <scope>NUCLEOTIDE SEQUENCE</scope>
    <source>
        <strain evidence="2">SpSt-667</strain>
    </source>
</reference>
<feature type="transmembrane region" description="Helical" evidence="1">
    <location>
        <begin position="234"/>
        <end position="257"/>
    </location>
</feature>
<organism evidence="2">
    <name type="scientific">Ignisphaera aggregans</name>
    <dbReference type="NCBI Taxonomy" id="334771"/>
    <lineage>
        <taxon>Archaea</taxon>
        <taxon>Thermoproteota</taxon>
        <taxon>Thermoprotei</taxon>
        <taxon>Desulfurococcales</taxon>
        <taxon>Desulfurococcaceae</taxon>
        <taxon>Ignisphaera</taxon>
    </lineage>
</organism>
<evidence type="ECO:0000256" key="1">
    <source>
        <dbReference type="SAM" id="Phobius"/>
    </source>
</evidence>
<name>A0A832CWX1_9CREN</name>
<protein>
    <submittedName>
        <fullName evidence="2">DUF790 family protein</fullName>
    </submittedName>
</protein>
<dbReference type="EMBL" id="DTCK01000045">
    <property type="protein sequence ID" value="HGQ36754.1"/>
    <property type="molecule type" value="Genomic_DNA"/>
</dbReference>
<comment type="caution">
    <text evidence="2">The sequence shown here is derived from an EMBL/GenBank/DDBJ whole genome shotgun (WGS) entry which is preliminary data.</text>
</comment>
<proteinExistence type="predicted"/>
<keyword evidence="1" id="KW-0812">Transmembrane</keyword>
<dbReference type="AlphaFoldDB" id="A0A832CWX1"/>
<dbReference type="InterPro" id="IPR008508">
    <property type="entry name" value="Bax1"/>
</dbReference>
<keyword evidence="1" id="KW-0472">Membrane</keyword>
<dbReference type="Pfam" id="PF05626">
    <property type="entry name" value="DUF790"/>
    <property type="match status" value="1"/>
</dbReference>
<accession>A0A832CWX1</accession>
<keyword evidence="1" id="KW-1133">Transmembrane helix</keyword>